<organism evidence="1 2">
    <name type="scientific">Caerostris extrusa</name>
    <name type="common">Bark spider</name>
    <name type="synonym">Caerostris bankana</name>
    <dbReference type="NCBI Taxonomy" id="172846"/>
    <lineage>
        <taxon>Eukaryota</taxon>
        <taxon>Metazoa</taxon>
        <taxon>Ecdysozoa</taxon>
        <taxon>Arthropoda</taxon>
        <taxon>Chelicerata</taxon>
        <taxon>Arachnida</taxon>
        <taxon>Araneae</taxon>
        <taxon>Araneomorphae</taxon>
        <taxon>Entelegynae</taxon>
        <taxon>Araneoidea</taxon>
        <taxon>Araneidae</taxon>
        <taxon>Caerostris</taxon>
    </lineage>
</organism>
<dbReference type="Proteomes" id="UP001054945">
    <property type="component" value="Unassembled WGS sequence"/>
</dbReference>
<keyword evidence="2" id="KW-1185">Reference proteome</keyword>
<sequence length="86" mass="9649">MKKKEENRSNCNALRQAAVKMVVTGGRTTREGVRCTSLALINNQYANTPLRAIKSYDKSKKQTSFLSIAQRSHNTRTVRPLEPAVD</sequence>
<proteinExistence type="predicted"/>
<dbReference type="AlphaFoldDB" id="A0AAV4XXW1"/>
<gene>
    <name evidence="1" type="ORF">CEXT_512401</name>
</gene>
<dbReference type="EMBL" id="BPLR01018336">
    <property type="protein sequence ID" value="GIY98776.1"/>
    <property type="molecule type" value="Genomic_DNA"/>
</dbReference>
<accession>A0AAV4XXW1</accession>
<evidence type="ECO:0000313" key="1">
    <source>
        <dbReference type="EMBL" id="GIY98776.1"/>
    </source>
</evidence>
<reference evidence="1 2" key="1">
    <citation type="submission" date="2021-06" db="EMBL/GenBank/DDBJ databases">
        <title>Caerostris extrusa draft genome.</title>
        <authorList>
            <person name="Kono N."/>
            <person name="Arakawa K."/>
        </authorList>
    </citation>
    <scope>NUCLEOTIDE SEQUENCE [LARGE SCALE GENOMIC DNA]</scope>
</reference>
<name>A0AAV4XXW1_CAEEX</name>
<comment type="caution">
    <text evidence="1">The sequence shown here is derived from an EMBL/GenBank/DDBJ whole genome shotgun (WGS) entry which is preliminary data.</text>
</comment>
<evidence type="ECO:0000313" key="2">
    <source>
        <dbReference type="Proteomes" id="UP001054945"/>
    </source>
</evidence>
<protein>
    <submittedName>
        <fullName evidence="1">Uncharacterized protein</fullName>
    </submittedName>
</protein>